<feature type="transmembrane region" description="Helical" evidence="1">
    <location>
        <begin position="301"/>
        <end position="321"/>
    </location>
</feature>
<evidence type="ECO:0000313" key="2">
    <source>
        <dbReference type="EMBL" id="MFC1420895.1"/>
    </source>
</evidence>
<evidence type="ECO:0008006" key="4">
    <source>
        <dbReference type="Google" id="ProtNLM"/>
    </source>
</evidence>
<feature type="transmembrane region" description="Helical" evidence="1">
    <location>
        <begin position="28"/>
        <end position="48"/>
    </location>
</feature>
<reference evidence="2 3" key="1">
    <citation type="submission" date="2024-09" db="EMBL/GenBank/DDBJ databases">
        <authorList>
            <person name="Lee S.D."/>
        </authorList>
    </citation>
    <scope>NUCLEOTIDE SEQUENCE [LARGE SCALE GENOMIC DNA]</scope>
    <source>
        <strain evidence="2 3">N8-3</strain>
    </source>
</reference>
<name>A0ABV6W4I9_9ACTN</name>
<keyword evidence="3" id="KW-1185">Reference proteome</keyword>
<proteinExistence type="predicted"/>
<keyword evidence="1" id="KW-1133">Transmembrane helix</keyword>
<dbReference type="Proteomes" id="UP001592531">
    <property type="component" value="Unassembled WGS sequence"/>
</dbReference>
<feature type="transmembrane region" description="Helical" evidence="1">
    <location>
        <begin position="110"/>
        <end position="131"/>
    </location>
</feature>
<feature type="transmembrane region" description="Helical" evidence="1">
    <location>
        <begin position="143"/>
        <end position="165"/>
    </location>
</feature>
<protein>
    <recommendedName>
        <fullName evidence="4">Integral membrane protein</fullName>
    </recommendedName>
</protein>
<evidence type="ECO:0000256" key="1">
    <source>
        <dbReference type="SAM" id="Phobius"/>
    </source>
</evidence>
<feature type="transmembrane region" description="Helical" evidence="1">
    <location>
        <begin position="68"/>
        <end position="89"/>
    </location>
</feature>
<organism evidence="2 3">
    <name type="scientific">Streptacidiphilus cavernicola</name>
    <dbReference type="NCBI Taxonomy" id="3342716"/>
    <lineage>
        <taxon>Bacteria</taxon>
        <taxon>Bacillati</taxon>
        <taxon>Actinomycetota</taxon>
        <taxon>Actinomycetes</taxon>
        <taxon>Kitasatosporales</taxon>
        <taxon>Streptomycetaceae</taxon>
        <taxon>Streptacidiphilus</taxon>
    </lineage>
</organism>
<feature type="transmembrane region" description="Helical" evidence="1">
    <location>
        <begin position="333"/>
        <end position="353"/>
    </location>
</feature>
<keyword evidence="1" id="KW-0472">Membrane</keyword>
<sequence length="367" mass="39361">MEATRHRRLREQIHFASLRLCGAEDLGLRFDWCLAMVVTIALIGPAMAQSWIRILKDPGFDAPQDSPAYAVAGWSLIGLLLGTLLVAACQRYINTLVDRSRLGTAPGPTLAAGCVLPAFSLALSPLAHPAAAANPFARGCWDGWIYTYLSVLVYNLCRGLQAVIVRRTTGHRCRPLDRLLLTAAAITAEIQVTTRGRTAPKDCQISCIQLERLALLAERDLTLPGRVSRSVRRELRPDALRVAAVIRAHQVPLATAARPSDADLIVASLVAAMEALASGDRSALLVNAPAQVNVPSTLRRLFLRVWPVAVLIGTGLLLPLIPAIAAQPPIAGSLRWTLVVAGVLALVAGQDVAGQVNASLQRALPWR</sequence>
<dbReference type="EMBL" id="JBHFAB010000031">
    <property type="protein sequence ID" value="MFC1420895.1"/>
    <property type="molecule type" value="Genomic_DNA"/>
</dbReference>
<accession>A0ABV6W4I9</accession>
<gene>
    <name evidence="2" type="ORF">ACEZDE_30250</name>
</gene>
<comment type="caution">
    <text evidence="2">The sequence shown here is derived from an EMBL/GenBank/DDBJ whole genome shotgun (WGS) entry which is preliminary data.</text>
</comment>
<evidence type="ECO:0000313" key="3">
    <source>
        <dbReference type="Proteomes" id="UP001592531"/>
    </source>
</evidence>
<keyword evidence="1" id="KW-0812">Transmembrane</keyword>
<dbReference type="RefSeq" id="WP_380543045.1">
    <property type="nucleotide sequence ID" value="NZ_JBHFAB010000031.1"/>
</dbReference>